<gene>
    <name evidence="1" type="ORF">B5M47_02220</name>
</gene>
<comment type="caution">
    <text evidence="1">The sequence shown here is derived from an EMBL/GenBank/DDBJ whole genome shotgun (WGS) entry which is preliminary data.</text>
</comment>
<evidence type="ECO:0000313" key="1">
    <source>
        <dbReference type="EMBL" id="OQX51014.1"/>
    </source>
</evidence>
<dbReference type="Proteomes" id="UP000192520">
    <property type="component" value="Unassembled WGS sequence"/>
</dbReference>
<protein>
    <submittedName>
        <fullName evidence="1">Uncharacterized protein</fullName>
    </submittedName>
</protein>
<dbReference type="STRING" id="1968527.B5M47_02220"/>
<organism evidence="1 2">
    <name type="scientific">candidate division CPR3 bacterium 4484_211</name>
    <dbReference type="NCBI Taxonomy" id="1968527"/>
    <lineage>
        <taxon>Bacteria</taxon>
        <taxon>Bacteria division CPR3</taxon>
    </lineage>
</organism>
<evidence type="ECO:0000313" key="2">
    <source>
        <dbReference type="Proteomes" id="UP000192520"/>
    </source>
</evidence>
<name>A0A1W9NY44_UNCC3</name>
<reference evidence="2" key="1">
    <citation type="submission" date="2017-03" db="EMBL/GenBank/DDBJ databases">
        <title>Novel pathways for hydrocarbon cycling and metabolic interdependencies in hydrothermal sediment communities.</title>
        <authorList>
            <person name="Dombrowski N."/>
            <person name="Seitz K."/>
            <person name="Teske A."/>
            <person name="Baker B."/>
        </authorList>
    </citation>
    <scope>NUCLEOTIDE SEQUENCE [LARGE SCALE GENOMIC DNA]</scope>
</reference>
<accession>A0A1W9NY44</accession>
<proteinExistence type="predicted"/>
<dbReference type="AlphaFoldDB" id="A0A1W9NY44"/>
<dbReference type="EMBL" id="MZGJ01000010">
    <property type="protein sequence ID" value="OQX51014.1"/>
    <property type="molecule type" value="Genomic_DNA"/>
</dbReference>
<sequence>MRAIDYDILIIKQGFQVCVQANAAQILRFYSINKTVEEIKKEVPVYVSREGKRLGSSIGHIATYFINQGFEVTIHTVDLEIFDRSWADCSN</sequence>